<dbReference type="SMR" id="Q22883"/>
<organism evidence="1 2">
    <name type="scientific">Caenorhabditis elegans</name>
    <dbReference type="NCBI Taxonomy" id="6239"/>
    <lineage>
        <taxon>Eukaryota</taxon>
        <taxon>Metazoa</taxon>
        <taxon>Ecdysozoa</taxon>
        <taxon>Nematoda</taxon>
        <taxon>Chromadorea</taxon>
        <taxon>Rhabditida</taxon>
        <taxon>Rhabditina</taxon>
        <taxon>Rhabditomorpha</taxon>
        <taxon>Rhabditoidea</taxon>
        <taxon>Rhabditidae</taxon>
        <taxon>Peloderinae</taxon>
        <taxon>Caenorhabditis</taxon>
    </lineage>
</organism>
<dbReference type="Bgee" id="WBGene00015226">
    <property type="expression patterns" value="Expressed in adult organism"/>
</dbReference>
<accession>Q22883</accession>
<dbReference type="HOGENOM" id="CLU_1095120_0_0_1"/>
<dbReference type="PIR" id="T25470">
    <property type="entry name" value="T25470"/>
</dbReference>
<dbReference type="RefSeq" id="NP_505259.1">
    <property type="nucleotide sequence ID" value="NM_072858.5"/>
</dbReference>
<name>Q22883_CAEEL</name>
<dbReference type="GeneID" id="179253"/>
<dbReference type="WormBase" id="B0507.9">
    <property type="protein sequence ID" value="CE07768"/>
    <property type="gene ID" value="WBGene00015226"/>
</dbReference>
<dbReference type="InParanoid" id="Q22883"/>
<dbReference type="AGR" id="WB:WBGene00015226"/>
<proteinExistence type="predicted"/>
<dbReference type="EMBL" id="BX284605">
    <property type="protein sequence ID" value="CCD62074.1"/>
    <property type="molecule type" value="Genomic_DNA"/>
</dbReference>
<dbReference type="STRING" id="6239.B0507.9.1"/>
<evidence type="ECO:0000313" key="1">
    <source>
        <dbReference type="EMBL" id="CCD62074.1"/>
    </source>
</evidence>
<dbReference type="Proteomes" id="UP000001940">
    <property type="component" value="Chromosome V"/>
</dbReference>
<dbReference type="KEGG" id="cel:CELE_B0507.9"/>
<reference evidence="1 2" key="1">
    <citation type="journal article" date="1998" name="Science">
        <title>Genome sequence of the nematode C. elegans: a platform for investigating biology.</title>
        <authorList>
            <consortium name="The C. elegans sequencing consortium"/>
            <person name="Sulson J.E."/>
            <person name="Waterston R."/>
        </authorList>
    </citation>
    <scope>NUCLEOTIDE SEQUENCE [LARGE SCALE GENOMIC DNA]</scope>
    <source>
        <strain evidence="1 2">Bristol N2</strain>
    </source>
</reference>
<dbReference type="AlphaFoldDB" id="Q22883"/>
<keyword evidence="2" id="KW-1185">Reference proteome</keyword>
<dbReference type="FunCoup" id="Q22883">
    <property type="interactions" value="1"/>
</dbReference>
<protein>
    <submittedName>
        <fullName evidence="1">Protein containing ALS2cr12 (ALS2CR12) signature</fullName>
    </submittedName>
</protein>
<dbReference type="UCSC" id="B0507.9">
    <property type="organism name" value="c. elegans"/>
</dbReference>
<sequence length="254" mass="29525">METSIFDDVETRIDNNEIIAQQHAEDLFELYLKIQNAEKDSVIDIRKEASADHEEMLCELRNDLSQVMKMGMVNLSMQIIAQERNNRRKVNQHIINIKSKTEEIDKFFQRAISVLGAPPGYPAKKEEKAKTKNYLIQFGEVLLSISTMVTNLEQSLACYELKEVLMNGMISQIRTQISDFNKVIPNFKRILNSENQEIDPDNYEKFVDMKKRLFAMVNCLHLISEKRGEMNRLIEEKMNLSMPQFQNLQISNGT</sequence>
<dbReference type="OrthoDB" id="5806391at2759"/>
<dbReference type="PaxDb" id="6239-B0507.9"/>
<evidence type="ECO:0000313" key="2">
    <source>
        <dbReference type="Proteomes" id="UP000001940"/>
    </source>
</evidence>
<evidence type="ECO:0000313" key="3">
    <source>
        <dbReference type="WormBase" id="B0507.9"/>
    </source>
</evidence>
<gene>
    <name evidence="1 3" type="ORF">B0507.9</name>
    <name evidence="1" type="ORF">CELE_B0507.9</name>
</gene>
<dbReference type="eggNOG" id="ENOG502TFJA">
    <property type="taxonomic scope" value="Eukaryota"/>
</dbReference>
<dbReference type="CTD" id="179253"/>